<dbReference type="PANTHER" id="PTHR37166:SF1">
    <property type="entry name" value="PROTEIN FLAG"/>
    <property type="match status" value="1"/>
</dbReference>
<proteinExistence type="predicted"/>
<keyword evidence="2" id="KW-0282">Flagellum</keyword>
<sequence>MIERIQNQSYASQIKSNFVERATAEKSSTEQVQSSNRENRKEEPVTKEKLENVVQGMNKFLQASNTHLKFEFHEGLQEYYVTIVDDINHEVIKEIPSKKLLDMHAAMTEFIGLMVDKKI</sequence>
<dbReference type="NCBIfam" id="NF005834">
    <property type="entry name" value="PRK07738.1"/>
    <property type="match status" value="1"/>
</dbReference>
<dbReference type="SUPFAM" id="SSF160214">
    <property type="entry name" value="FlaG-like"/>
    <property type="match status" value="1"/>
</dbReference>
<accession>A0ABS2NDI6</accession>
<feature type="region of interest" description="Disordered" evidence="1">
    <location>
        <begin position="21"/>
        <end position="47"/>
    </location>
</feature>
<keyword evidence="2" id="KW-0966">Cell projection</keyword>
<dbReference type="PANTHER" id="PTHR37166">
    <property type="entry name" value="PROTEIN FLAG"/>
    <property type="match status" value="1"/>
</dbReference>
<dbReference type="InterPro" id="IPR005186">
    <property type="entry name" value="FlaG"/>
</dbReference>
<gene>
    <name evidence="2" type="ORF">JOC86_002420</name>
</gene>
<protein>
    <submittedName>
        <fullName evidence="2">Flagellar protein FlaG</fullName>
    </submittedName>
</protein>
<reference evidence="2 3" key="1">
    <citation type="submission" date="2021-01" db="EMBL/GenBank/DDBJ databases">
        <title>Genomic Encyclopedia of Type Strains, Phase IV (KMG-IV): sequencing the most valuable type-strain genomes for metagenomic binning, comparative biology and taxonomic classification.</title>
        <authorList>
            <person name="Goeker M."/>
        </authorList>
    </citation>
    <scope>NUCLEOTIDE SEQUENCE [LARGE SCALE GENOMIC DNA]</scope>
    <source>
        <strain evidence="2 3">DSM 24834</strain>
    </source>
</reference>
<dbReference type="Proteomes" id="UP001646157">
    <property type="component" value="Unassembled WGS sequence"/>
</dbReference>
<feature type="compositionally biased region" description="Basic and acidic residues" evidence="1">
    <location>
        <begin position="37"/>
        <end position="47"/>
    </location>
</feature>
<dbReference type="Pfam" id="PF03646">
    <property type="entry name" value="FlaG"/>
    <property type="match status" value="1"/>
</dbReference>
<comment type="caution">
    <text evidence="2">The sequence shown here is derived from an EMBL/GenBank/DDBJ whole genome shotgun (WGS) entry which is preliminary data.</text>
</comment>
<evidence type="ECO:0000313" key="3">
    <source>
        <dbReference type="Proteomes" id="UP001646157"/>
    </source>
</evidence>
<evidence type="ECO:0000313" key="2">
    <source>
        <dbReference type="EMBL" id="MBM7585878.1"/>
    </source>
</evidence>
<organism evidence="2 3">
    <name type="scientific">Rossellomorea pakistanensis</name>
    <dbReference type="NCBI Taxonomy" id="992288"/>
    <lineage>
        <taxon>Bacteria</taxon>
        <taxon>Bacillati</taxon>
        <taxon>Bacillota</taxon>
        <taxon>Bacilli</taxon>
        <taxon>Bacillales</taxon>
        <taxon>Bacillaceae</taxon>
        <taxon>Rossellomorea</taxon>
    </lineage>
</organism>
<dbReference type="InterPro" id="IPR035924">
    <property type="entry name" value="FlaG-like_sf"/>
</dbReference>
<dbReference type="RefSeq" id="WP_205172698.1">
    <property type="nucleotide sequence ID" value="NZ_JAFBDZ010000002.1"/>
</dbReference>
<keyword evidence="3" id="KW-1185">Reference proteome</keyword>
<evidence type="ECO:0000256" key="1">
    <source>
        <dbReference type="SAM" id="MobiDB-lite"/>
    </source>
</evidence>
<name>A0ABS2NDI6_9BACI</name>
<dbReference type="Gene3D" id="3.30.160.170">
    <property type="entry name" value="FlaG-like"/>
    <property type="match status" value="1"/>
</dbReference>
<keyword evidence="2" id="KW-0969">Cilium</keyword>
<dbReference type="EMBL" id="JAFBDZ010000002">
    <property type="protein sequence ID" value="MBM7585878.1"/>
    <property type="molecule type" value="Genomic_DNA"/>
</dbReference>